<keyword evidence="2" id="KW-1133">Transmembrane helix</keyword>
<feature type="region of interest" description="Disordered" evidence="1">
    <location>
        <begin position="35"/>
        <end position="54"/>
    </location>
</feature>
<keyword evidence="2" id="KW-0812">Transmembrane</keyword>
<comment type="caution">
    <text evidence="3">The sequence shown here is derived from an EMBL/GenBank/DDBJ whole genome shotgun (WGS) entry which is preliminary data.</text>
</comment>
<dbReference type="AlphaFoldDB" id="A0AAV0E4A8"/>
<feature type="transmembrane region" description="Helical" evidence="2">
    <location>
        <begin position="6"/>
        <end position="24"/>
    </location>
</feature>
<protein>
    <submittedName>
        <fullName evidence="3">Uncharacterized protein</fullName>
    </submittedName>
</protein>
<keyword evidence="4" id="KW-1185">Reference proteome</keyword>
<proteinExistence type="predicted"/>
<sequence>MPLRDLPVQLRNFIIYIIVLVRLITQRWFRSFQGEPPETRVPRVGGPLSTSPTPVLETERETEEAIIPITMVGGSLPTSPTPVLETERETEEAIIQVTTAGELPPRPPAALEIEDTLRETTPLTRDDDVTSERMIATRNLPTILLFCYLISPTVVLIVCLIFKVQDISWRIIIAGCCEYIGLILFVVCLTCLYIKKLRT</sequence>
<feature type="transmembrane region" description="Helical" evidence="2">
    <location>
        <begin position="143"/>
        <end position="165"/>
    </location>
</feature>
<organism evidence="3 4">
    <name type="scientific">Cuscuta epithymum</name>
    <dbReference type="NCBI Taxonomy" id="186058"/>
    <lineage>
        <taxon>Eukaryota</taxon>
        <taxon>Viridiplantae</taxon>
        <taxon>Streptophyta</taxon>
        <taxon>Embryophyta</taxon>
        <taxon>Tracheophyta</taxon>
        <taxon>Spermatophyta</taxon>
        <taxon>Magnoliopsida</taxon>
        <taxon>eudicotyledons</taxon>
        <taxon>Gunneridae</taxon>
        <taxon>Pentapetalae</taxon>
        <taxon>asterids</taxon>
        <taxon>lamiids</taxon>
        <taxon>Solanales</taxon>
        <taxon>Convolvulaceae</taxon>
        <taxon>Cuscuteae</taxon>
        <taxon>Cuscuta</taxon>
        <taxon>Cuscuta subgen. Cuscuta</taxon>
    </lineage>
</organism>
<evidence type="ECO:0000256" key="2">
    <source>
        <dbReference type="SAM" id="Phobius"/>
    </source>
</evidence>
<accession>A0AAV0E4A8</accession>
<evidence type="ECO:0000313" key="4">
    <source>
        <dbReference type="Proteomes" id="UP001152523"/>
    </source>
</evidence>
<dbReference type="EMBL" id="CAMAPF010000204">
    <property type="protein sequence ID" value="CAH9113109.1"/>
    <property type="molecule type" value="Genomic_DNA"/>
</dbReference>
<feature type="transmembrane region" description="Helical" evidence="2">
    <location>
        <begin position="171"/>
        <end position="194"/>
    </location>
</feature>
<name>A0AAV0E4A8_9ASTE</name>
<evidence type="ECO:0000313" key="3">
    <source>
        <dbReference type="EMBL" id="CAH9113109.1"/>
    </source>
</evidence>
<evidence type="ECO:0000256" key="1">
    <source>
        <dbReference type="SAM" id="MobiDB-lite"/>
    </source>
</evidence>
<keyword evidence="2" id="KW-0472">Membrane</keyword>
<gene>
    <name evidence="3" type="ORF">CEPIT_LOCUS20163</name>
</gene>
<reference evidence="3" key="1">
    <citation type="submission" date="2022-07" db="EMBL/GenBank/DDBJ databases">
        <authorList>
            <person name="Macas J."/>
            <person name="Novak P."/>
            <person name="Neumann P."/>
        </authorList>
    </citation>
    <scope>NUCLEOTIDE SEQUENCE</scope>
</reference>
<dbReference type="Proteomes" id="UP001152523">
    <property type="component" value="Unassembled WGS sequence"/>
</dbReference>